<feature type="transmembrane region" description="Helical" evidence="1">
    <location>
        <begin position="176"/>
        <end position="196"/>
    </location>
</feature>
<proteinExistence type="predicted"/>
<name>A0ABR2KGT0_9EUKA</name>
<keyword evidence="1" id="KW-0472">Membrane</keyword>
<feature type="transmembrane region" description="Helical" evidence="1">
    <location>
        <begin position="25"/>
        <end position="42"/>
    </location>
</feature>
<organism evidence="2 3">
    <name type="scientific">Tritrichomonas musculus</name>
    <dbReference type="NCBI Taxonomy" id="1915356"/>
    <lineage>
        <taxon>Eukaryota</taxon>
        <taxon>Metamonada</taxon>
        <taxon>Parabasalia</taxon>
        <taxon>Tritrichomonadida</taxon>
        <taxon>Tritrichomonadidae</taxon>
        <taxon>Tritrichomonas</taxon>
    </lineage>
</organism>
<keyword evidence="1" id="KW-1133">Transmembrane helix</keyword>
<gene>
    <name evidence="2" type="ORF">M9Y10_034772</name>
</gene>
<keyword evidence="1" id="KW-0812">Transmembrane</keyword>
<evidence type="ECO:0000313" key="2">
    <source>
        <dbReference type="EMBL" id="KAK8890013.1"/>
    </source>
</evidence>
<evidence type="ECO:0008006" key="4">
    <source>
        <dbReference type="Google" id="ProtNLM"/>
    </source>
</evidence>
<feature type="transmembrane region" description="Helical" evidence="1">
    <location>
        <begin position="82"/>
        <end position="103"/>
    </location>
</feature>
<evidence type="ECO:0000313" key="3">
    <source>
        <dbReference type="Proteomes" id="UP001470230"/>
    </source>
</evidence>
<keyword evidence="3" id="KW-1185">Reference proteome</keyword>
<comment type="caution">
    <text evidence="2">The sequence shown here is derived from an EMBL/GenBank/DDBJ whole genome shotgun (WGS) entry which is preliminary data.</text>
</comment>
<evidence type="ECO:0000256" key="1">
    <source>
        <dbReference type="SAM" id="Phobius"/>
    </source>
</evidence>
<sequence length="233" mass="26825">MKNITLSQLFNATTIYKIVFGTPPFPFWVLIQILWSVYIVQHSYHNKARSKSQILYELAVSFTMTFVTKEVIAICFDKSSPILSHPLSIVIFLLIFSIFEYFNLSSKLHKSGLDFAIGFLQSLNQMKLFTLILRTVHVFDGVSLLFVALIFASLDQIIEFVFRFSSKGNETGGSNWKTLFSMYALFSIYWFCVHVFETRVIPTALITSYFYGLICGISLIFSTIPHQKRKKNN</sequence>
<dbReference type="EMBL" id="JAPFFF010000005">
    <property type="protein sequence ID" value="KAK8890013.1"/>
    <property type="molecule type" value="Genomic_DNA"/>
</dbReference>
<protein>
    <recommendedName>
        <fullName evidence="4">Transmembrane protein</fullName>
    </recommendedName>
</protein>
<feature type="transmembrane region" description="Helical" evidence="1">
    <location>
        <begin position="54"/>
        <end position="76"/>
    </location>
</feature>
<feature type="transmembrane region" description="Helical" evidence="1">
    <location>
        <begin position="202"/>
        <end position="224"/>
    </location>
</feature>
<reference evidence="2 3" key="1">
    <citation type="submission" date="2024-04" db="EMBL/GenBank/DDBJ databases">
        <title>Tritrichomonas musculus Genome.</title>
        <authorList>
            <person name="Alves-Ferreira E."/>
            <person name="Grigg M."/>
            <person name="Lorenzi H."/>
            <person name="Galac M."/>
        </authorList>
    </citation>
    <scope>NUCLEOTIDE SEQUENCE [LARGE SCALE GENOMIC DNA]</scope>
    <source>
        <strain evidence="2 3">EAF2021</strain>
    </source>
</reference>
<accession>A0ABR2KGT0</accession>
<dbReference type="Proteomes" id="UP001470230">
    <property type="component" value="Unassembled WGS sequence"/>
</dbReference>